<dbReference type="GO" id="GO:0016020">
    <property type="term" value="C:membrane"/>
    <property type="evidence" value="ECO:0007669"/>
    <property type="project" value="UniProtKB-SubCell"/>
</dbReference>
<feature type="transmembrane region" description="Helical" evidence="5">
    <location>
        <begin position="46"/>
        <end position="66"/>
    </location>
</feature>
<feature type="transmembrane region" description="Helical" evidence="5">
    <location>
        <begin position="324"/>
        <end position="343"/>
    </location>
</feature>
<organism evidence="6 7">
    <name type="scientific">Ceratocystis fimbriata CBS 114723</name>
    <dbReference type="NCBI Taxonomy" id="1035309"/>
    <lineage>
        <taxon>Eukaryota</taxon>
        <taxon>Fungi</taxon>
        <taxon>Dikarya</taxon>
        <taxon>Ascomycota</taxon>
        <taxon>Pezizomycotina</taxon>
        <taxon>Sordariomycetes</taxon>
        <taxon>Hypocreomycetidae</taxon>
        <taxon>Microascales</taxon>
        <taxon>Ceratocystidaceae</taxon>
        <taxon>Ceratocystis</taxon>
    </lineage>
</organism>
<evidence type="ECO:0000256" key="3">
    <source>
        <dbReference type="ARBA" id="ARBA00022989"/>
    </source>
</evidence>
<dbReference type="GO" id="GO:0055085">
    <property type="term" value="P:transmembrane transport"/>
    <property type="evidence" value="ECO:0007669"/>
    <property type="project" value="InterPro"/>
</dbReference>
<evidence type="ECO:0000256" key="4">
    <source>
        <dbReference type="ARBA" id="ARBA00023136"/>
    </source>
</evidence>
<dbReference type="EMBL" id="APWK03000020">
    <property type="protein sequence ID" value="PHH54781.1"/>
    <property type="molecule type" value="Genomic_DNA"/>
</dbReference>
<gene>
    <name evidence="6" type="ORF">CFIMG_007780RA00001</name>
</gene>
<dbReference type="PANTHER" id="PTHR31794:SF4">
    <property type="entry name" value="AUXIN EFFLUX TRANSPORTER FAMILY PROTEIN (EUROFUNG)"/>
    <property type="match status" value="1"/>
</dbReference>
<accession>A0A2C5XE37</accession>
<protein>
    <recommendedName>
        <fullName evidence="8">Transporter C5D6.04</fullName>
    </recommendedName>
</protein>
<evidence type="ECO:0008006" key="8">
    <source>
        <dbReference type="Google" id="ProtNLM"/>
    </source>
</evidence>
<keyword evidence="7" id="KW-1185">Reference proteome</keyword>
<feature type="transmembrane region" description="Helical" evidence="5">
    <location>
        <begin position="72"/>
        <end position="97"/>
    </location>
</feature>
<dbReference type="OrthoDB" id="191139at2759"/>
<keyword evidence="3 5" id="KW-1133">Transmembrane helix</keyword>
<keyword evidence="4 5" id="KW-0472">Membrane</keyword>
<comment type="subcellular location">
    <subcellularLocation>
        <location evidence="1">Membrane</location>
        <topology evidence="1">Multi-pass membrane protein</topology>
    </subcellularLocation>
</comment>
<evidence type="ECO:0000256" key="2">
    <source>
        <dbReference type="ARBA" id="ARBA00022692"/>
    </source>
</evidence>
<feature type="transmembrane region" description="Helical" evidence="5">
    <location>
        <begin position="364"/>
        <end position="389"/>
    </location>
</feature>
<dbReference type="PANTHER" id="PTHR31794">
    <property type="entry name" value="AUXIN EFFLUX TRANSPORTER FAMILY PROTEIN (EUROFUNG)"/>
    <property type="match status" value="1"/>
</dbReference>
<dbReference type="GO" id="GO:0005783">
    <property type="term" value="C:endoplasmic reticulum"/>
    <property type="evidence" value="ECO:0007669"/>
    <property type="project" value="TreeGrafter"/>
</dbReference>
<evidence type="ECO:0000313" key="6">
    <source>
        <dbReference type="EMBL" id="PHH54781.1"/>
    </source>
</evidence>
<feature type="transmembrane region" description="Helical" evidence="5">
    <location>
        <begin position="301"/>
        <end position="318"/>
    </location>
</feature>
<evidence type="ECO:0000256" key="1">
    <source>
        <dbReference type="ARBA" id="ARBA00004141"/>
    </source>
</evidence>
<comment type="caution">
    <text evidence="6">The sequence shown here is derived from an EMBL/GenBank/DDBJ whole genome shotgun (WGS) entry which is preliminary data.</text>
</comment>
<keyword evidence="2 5" id="KW-0812">Transmembrane</keyword>
<feature type="transmembrane region" description="Helical" evidence="5">
    <location>
        <begin position="6"/>
        <end position="34"/>
    </location>
</feature>
<evidence type="ECO:0000313" key="7">
    <source>
        <dbReference type="Proteomes" id="UP000222788"/>
    </source>
</evidence>
<name>A0A2C5XE37_9PEZI</name>
<reference evidence="6 7" key="2">
    <citation type="journal article" date="2013" name="IMA Fungus">
        <title>IMA Genome-F 1: Ceratocystis fimbriata: Draft nuclear genome sequence for the plant pathogen, Ceratocystis fimbriata.</title>
        <authorList>
            <person name="Wilken P.M."/>
            <person name="Steenkamp E.T."/>
            <person name="Wingfield M.J."/>
            <person name="de Beer Z.W."/>
            <person name="Wingfield B.D."/>
        </authorList>
    </citation>
    <scope>NUCLEOTIDE SEQUENCE [LARGE SCALE GENOMIC DNA]</scope>
    <source>
        <strain evidence="6 7">CBS 114723</strain>
    </source>
</reference>
<evidence type="ECO:0000256" key="5">
    <source>
        <dbReference type="SAM" id="Phobius"/>
    </source>
</evidence>
<dbReference type="STRING" id="1035309.A0A2C5XE37"/>
<sequence>MLPGWAFSFVAAIQASLSVLLVISYGAIAAHFSLLSVSTARGISKACVRMFLPALILTSIGAELAPSSARDYLFVLYWALFCHSVSFVLGIIAHLALKMPDWTTPALMFNNTTSYPLLLVAALEQTGILHKLLGGDNGGEHHDHDGARAVARMKSYFLVFSTVSSCLTFAVGPRLIDSEHAPEEMNKDATEESDETTAVEEAIEQASETAEETSETTGLLSHASSSRWAENRFFPSRRASSVRSASTSTHRRASIVPPSKWDRLGPRMQWWILFICDFFNAPLLGALAGTLIGLTPALKTAFFGHLSSGGIFTAWLTASMKSIGSLFVPLPVVITGVSLYAAMSNTRRVTSDEELQGSSSKLPLATVMYILAIRFVVWPIASIGLIYLLVTQTHLLGDDPMLWFALMLMPTGPPAMKLITLIQVSNAGQEDETAMAKLLTVGRNGCVFDKWRH</sequence>
<feature type="transmembrane region" description="Helical" evidence="5">
    <location>
        <begin position="270"/>
        <end position="294"/>
    </location>
</feature>
<dbReference type="AlphaFoldDB" id="A0A2C5XE37"/>
<dbReference type="InterPro" id="IPR004776">
    <property type="entry name" value="Mem_transp_PIN-like"/>
</dbReference>
<reference evidence="6 7" key="1">
    <citation type="journal article" date="2013" name="Fungal Biol.">
        <title>Analysis of microsatellite markers in the genome of the plant pathogen Ceratocystis fimbriata.</title>
        <authorList>
            <person name="Simpson M.C."/>
            <person name="Wilken P.M."/>
            <person name="Coetzee M.P."/>
            <person name="Wingfield M.J."/>
            <person name="Wingfield B.D."/>
        </authorList>
    </citation>
    <scope>NUCLEOTIDE SEQUENCE [LARGE SCALE GENOMIC DNA]</scope>
    <source>
        <strain evidence="6 7">CBS 114723</strain>
    </source>
</reference>
<dbReference type="Pfam" id="PF03547">
    <property type="entry name" value="Mem_trans"/>
    <property type="match status" value="1"/>
</dbReference>
<proteinExistence type="predicted"/>
<dbReference type="Proteomes" id="UP000222788">
    <property type="component" value="Unassembled WGS sequence"/>
</dbReference>
<feature type="transmembrane region" description="Helical" evidence="5">
    <location>
        <begin position="401"/>
        <end position="419"/>
    </location>
</feature>